<dbReference type="SUPFAM" id="SSF46785">
    <property type="entry name" value="Winged helix' DNA-binding domain"/>
    <property type="match status" value="1"/>
</dbReference>
<dbReference type="PANTHER" id="PTHR43712:SF17">
    <property type="entry name" value="O-METHYLTRANSFERASE"/>
    <property type="match status" value="1"/>
</dbReference>
<evidence type="ECO:0000256" key="4">
    <source>
        <dbReference type="PIRSR" id="PIRSR005739-1"/>
    </source>
</evidence>
<evidence type="ECO:0000256" key="1">
    <source>
        <dbReference type="ARBA" id="ARBA00022603"/>
    </source>
</evidence>
<dbReference type="PIRSF" id="PIRSF005739">
    <property type="entry name" value="O-mtase"/>
    <property type="match status" value="1"/>
</dbReference>
<accession>A0A8K0SHP2</accession>
<reference evidence="7" key="1">
    <citation type="journal article" date="2021" name="Nat. Commun.">
        <title>Genetic determinants of endophytism in the Arabidopsis root mycobiome.</title>
        <authorList>
            <person name="Mesny F."/>
            <person name="Miyauchi S."/>
            <person name="Thiergart T."/>
            <person name="Pickel B."/>
            <person name="Atanasova L."/>
            <person name="Karlsson M."/>
            <person name="Huettel B."/>
            <person name="Barry K.W."/>
            <person name="Haridas S."/>
            <person name="Chen C."/>
            <person name="Bauer D."/>
            <person name="Andreopoulos W."/>
            <person name="Pangilinan J."/>
            <person name="LaButti K."/>
            <person name="Riley R."/>
            <person name="Lipzen A."/>
            <person name="Clum A."/>
            <person name="Drula E."/>
            <person name="Henrissat B."/>
            <person name="Kohler A."/>
            <person name="Grigoriev I.V."/>
            <person name="Martin F.M."/>
            <person name="Hacquard S."/>
        </authorList>
    </citation>
    <scope>NUCLEOTIDE SEQUENCE</scope>
    <source>
        <strain evidence="7">MPI-CAGE-CH-0235</strain>
    </source>
</reference>
<dbReference type="InterPro" id="IPR036390">
    <property type="entry name" value="WH_DNA-bd_sf"/>
</dbReference>
<dbReference type="OrthoDB" id="2410195at2759"/>
<evidence type="ECO:0000313" key="8">
    <source>
        <dbReference type="Proteomes" id="UP000813444"/>
    </source>
</evidence>
<organism evidence="7 8">
    <name type="scientific">Stachybotrys elegans</name>
    <dbReference type="NCBI Taxonomy" id="80388"/>
    <lineage>
        <taxon>Eukaryota</taxon>
        <taxon>Fungi</taxon>
        <taxon>Dikarya</taxon>
        <taxon>Ascomycota</taxon>
        <taxon>Pezizomycotina</taxon>
        <taxon>Sordariomycetes</taxon>
        <taxon>Hypocreomycetidae</taxon>
        <taxon>Hypocreales</taxon>
        <taxon>Stachybotryaceae</taxon>
        <taxon>Stachybotrys</taxon>
    </lineage>
</organism>
<dbReference type="GO" id="GO:0032259">
    <property type="term" value="P:methylation"/>
    <property type="evidence" value="ECO:0007669"/>
    <property type="project" value="UniProtKB-KW"/>
</dbReference>
<protein>
    <submittedName>
        <fullName evidence="7">O-methyltransferase</fullName>
    </submittedName>
</protein>
<dbReference type="SUPFAM" id="SSF53335">
    <property type="entry name" value="S-adenosyl-L-methionine-dependent methyltransferases"/>
    <property type="match status" value="1"/>
</dbReference>
<evidence type="ECO:0000259" key="6">
    <source>
        <dbReference type="Pfam" id="PF08100"/>
    </source>
</evidence>
<feature type="domain" description="O-methyltransferase dimerisation" evidence="6">
    <location>
        <begin position="70"/>
        <end position="137"/>
    </location>
</feature>
<dbReference type="InterPro" id="IPR001077">
    <property type="entry name" value="COMT_C"/>
</dbReference>
<dbReference type="InterPro" id="IPR012967">
    <property type="entry name" value="COMT_dimerisation"/>
</dbReference>
<dbReference type="GO" id="GO:0046983">
    <property type="term" value="F:protein dimerization activity"/>
    <property type="evidence" value="ECO:0007669"/>
    <property type="project" value="InterPro"/>
</dbReference>
<dbReference type="AlphaFoldDB" id="A0A8K0SHP2"/>
<comment type="caution">
    <text evidence="7">The sequence shown here is derived from an EMBL/GenBank/DDBJ whole genome shotgun (WGS) entry which is preliminary data.</text>
</comment>
<dbReference type="PANTHER" id="PTHR43712">
    <property type="entry name" value="PUTATIVE (AFU_ORTHOLOGUE AFUA_4G14580)-RELATED"/>
    <property type="match status" value="1"/>
</dbReference>
<feature type="active site" description="Proton acceptor" evidence="4">
    <location>
        <position position="313"/>
    </location>
</feature>
<evidence type="ECO:0000256" key="2">
    <source>
        <dbReference type="ARBA" id="ARBA00022679"/>
    </source>
</evidence>
<sequence length="405" mass="44604">MASQTPNMDNIAEALKQVAADGNKLMTNNDDPAAREQLVKSARNLLRATKTPVESLLWHLWAPQVRVVAARIAVDMKIFETAVGNGGNPKSAEDLAAPTGASPMLVKRIARACVSMGWLDEQGPGIYAPNEMTKLLAIKEYASGIIFGFDARSLLLTKMPAFLRETGFQNPEDPDAGPFKYATAGVPLQQWLIQEPLVLDAFFDYIHTLRQHRPSWVDMYPVQSRLVEGLKPDGDSSVFVDVGGNTGQILKDFVRDVPQYKGRLVLQDTPTMTAAAKAKGVDADGRIEIQAHDFMTPQPIKGARAYFMRSVLHDWPDKQCRTILGHLKDAMEPGYSRILISDCVVSDQNAAWQHVSLDIFMMGHLAARERTESEWHALMESCGLKIVGIYSKGDGNESVIEATIA</sequence>
<dbReference type="GO" id="GO:0008171">
    <property type="term" value="F:O-methyltransferase activity"/>
    <property type="evidence" value="ECO:0007669"/>
    <property type="project" value="InterPro"/>
</dbReference>
<dbReference type="InterPro" id="IPR029063">
    <property type="entry name" value="SAM-dependent_MTases_sf"/>
</dbReference>
<evidence type="ECO:0000313" key="7">
    <source>
        <dbReference type="EMBL" id="KAH7312473.1"/>
    </source>
</evidence>
<dbReference type="EMBL" id="JAGPNK010000010">
    <property type="protein sequence ID" value="KAH7312473.1"/>
    <property type="molecule type" value="Genomic_DNA"/>
</dbReference>
<dbReference type="Proteomes" id="UP000813444">
    <property type="component" value="Unassembled WGS sequence"/>
</dbReference>
<name>A0A8K0SHP2_9HYPO</name>
<dbReference type="PROSITE" id="PS51683">
    <property type="entry name" value="SAM_OMT_II"/>
    <property type="match status" value="1"/>
</dbReference>
<evidence type="ECO:0000256" key="3">
    <source>
        <dbReference type="ARBA" id="ARBA00022691"/>
    </source>
</evidence>
<keyword evidence="8" id="KW-1185">Reference proteome</keyword>
<dbReference type="Pfam" id="PF08100">
    <property type="entry name" value="Dimerisation"/>
    <property type="match status" value="1"/>
</dbReference>
<dbReference type="Gene3D" id="3.40.50.150">
    <property type="entry name" value="Vaccinia Virus protein VP39"/>
    <property type="match status" value="1"/>
</dbReference>
<dbReference type="InterPro" id="IPR016461">
    <property type="entry name" value="COMT-like"/>
</dbReference>
<keyword evidence="3" id="KW-0949">S-adenosyl-L-methionine</keyword>
<evidence type="ECO:0000259" key="5">
    <source>
        <dbReference type="Pfam" id="PF00891"/>
    </source>
</evidence>
<dbReference type="Gene3D" id="1.10.10.10">
    <property type="entry name" value="Winged helix-like DNA-binding domain superfamily/Winged helix DNA-binding domain"/>
    <property type="match status" value="1"/>
</dbReference>
<dbReference type="InterPro" id="IPR036388">
    <property type="entry name" value="WH-like_DNA-bd_sf"/>
</dbReference>
<dbReference type="Pfam" id="PF00891">
    <property type="entry name" value="Methyltransf_2"/>
    <property type="match status" value="1"/>
</dbReference>
<keyword evidence="2" id="KW-0808">Transferase</keyword>
<proteinExistence type="predicted"/>
<feature type="domain" description="O-methyltransferase C-terminal" evidence="5">
    <location>
        <begin position="238"/>
        <end position="383"/>
    </location>
</feature>
<keyword evidence="1" id="KW-0489">Methyltransferase</keyword>
<gene>
    <name evidence="7" type="ORF">B0I35DRAFT_488114</name>
</gene>